<evidence type="ECO:0000259" key="3">
    <source>
        <dbReference type="Pfam" id="PF09990"/>
    </source>
</evidence>
<sequence>MIEFIGHLHPLLVHLPIGILLLALLLQVLSRKKKYYALQHAIPVTLLAGAISGLFASVTGYLLSISDDYDKDLVSWHMWMGIATTLTALILYAKEKNDAFKVNKTLLSLTLLVLIMVTGHLGGSLTHGSDYLSKPLENITGDDTAVSNIKPIADVQQAQVYADVVEPILATKCYSCHGANKQKGKLRMDNPESLMKGGEDGAIITSGNAAESEMIKRLLLPMDNDDHMPPKEKSQLSESQVALLHWWINNGAAFNKTVKELPQDGKIKPLLLALQNVSTELKAADNLPAAPVEPADANIIKQLKEQGAVVLPLALNSNYLSVNFMNDTIVDTKDLQLLTQLHKQLFSLKLSNSNITDAALANIAQCTTLGKLYLDGTAITDNGLKALLPLDKLFYLNLVNTKITAAGITQLKPLKNLAALYIYQTNITGRNFPLLQQTFPNTRIDTGGYIVPTLTSDTTLVTQKQAY</sequence>
<feature type="domain" description="DUF2231" evidence="3">
    <location>
        <begin position="8"/>
        <end position="126"/>
    </location>
</feature>
<dbReference type="Pfam" id="PF07635">
    <property type="entry name" value="PSCyt1"/>
    <property type="match status" value="1"/>
</dbReference>
<dbReference type="Proteomes" id="UP000628448">
    <property type="component" value="Unassembled WGS sequence"/>
</dbReference>
<dbReference type="Gene3D" id="3.80.10.10">
    <property type="entry name" value="Ribonuclease Inhibitor"/>
    <property type="match status" value="1"/>
</dbReference>
<keyword evidence="1" id="KW-0812">Transmembrane</keyword>
<keyword evidence="5" id="KW-1185">Reference proteome</keyword>
<name>A0A931E510_9BACT</name>
<dbReference type="SUPFAM" id="SSF46626">
    <property type="entry name" value="Cytochrome c"/>
    <property type="match status" value="1"/>
</dbReference>
<feature type="transmembrane region" description="Helical" evidence="1">
    <location>
        <begin position="12"/>
        <end position="29"/>
    </location>
</feature>
<feature type="transmembrane region" description="Helical" evidence="1">
    <location>
        <begin position="105"/>
        <end position="125"/>
    </location>
</feature>
<evidence type="ECO:0000313" key="5">
    <source>
        <dbReference type="Proteomes" id="UP000628448"/>
    </source>
</evidence>
<feature type="transmembrane region" description="Helical" evidence="1">
    <location>
        <begin position="76"/>
        <end position="93"/>
    </location>
</feature>
<dbReference type="GO" id="GO:0009055">
    <property type="term" value="F:electron transfer activity"/>
    <property type="evidence" value="ECO:0007669"/>
    <property type="project" value="InterPro"/>
</dbReference>
<dbReference type="AlphaFoldDB" id="A0A931E510"/>
<evidence type="ECO:0000259" key="2">
    <source>
        <dbReference type="Pfam" id="PF07635"/>
    </source>
</evidence>
<keyword evidence="1" id="KW-0472">Membrane</keyword>
<dbReference type="EMBL" id="JADWYR010000001">
    <property type="protein sequence ID" value="MBG9375395.1"/>
    <property type="molecule type" value="Genomic_DNA"/>
</dbReference>
<proteinExistence type="predicted"/>
<dbReference type="Pfam" id="PF09990">
    <property type="entry name" value="DUF2231"/>
    <property type="match status" value="1"/>
</dbReference>
<evidence type="ECO:0008006" key="6">
    <source>
        <dbReference type="Google" id="ProtNLM"/>
    </source>
</evidence>
<evidence type="ECO:0000256" key="1">
    <source>
        <dbReference type="SAM" id="Phobius"/>
    </source>
</evidence>
<dbReference type="InterPro" id="IPR019251">
    <property type="entry name" value="DUF2231_TM"/>
</dbReference>
<dbReference type="RefSeq" id="WP_196989449.1">
    <property type="nucleotide sequence ID" value="NZ_JADWYR010000001.1"/>
</dbReference>
<organism evidence="4 5">
    <name type="scientific">Panacibacter microcysteis</name>
    <dbReference type="NCBI Taxonomy" id="2793269"/>
    <lineage>
        <taxon>Bacteria</taxon>
        <taxon>Pseudomonadati</taxon>
        <taxon>Bacteroidota</taxon>
        <taxon>Chitinophagia</taxon>
        <taxon>Chitinophagales</taxon>
        <taxon>Chitinophagaceae</taxon>
        <taxon>Panacibacter</taxon>
    </lineage>
</organism>
<dbReference type="SUPFAM" id="SSF52047">
    <property type="entry name" value="RNI-like"/>
    <property type="match status" value="1"/>
</dbReference>
<feature type="domain" description="Cytochrome C Planctomycete-type" evidence="2">
    <location>
        <begin position="173"/>
        <end position="232"/>
    </location>
</feature>
<protein>
    <recommendedName>
        <fullName evidence="6">Cytochrome c domain-containing protein</fullName>
    </recommendedName>
</protein>
<dbReference type="GO" id="GO:0020037">
    <property type="term" value="F:heme binding"/>
    <property type="evidence" value="ECO:0007669"/>
    <property type="project" value="InterPro"/>
</dbReference>
<dbReference type="InterPro" id="IPR032675">
    <property type="entry name" value="LRR_dom_sf"/>
</dbReference>
<keyword evidence="1" id="KW-1133">Transmembrane helix</keyword>
<gene>
    <name evidence="4" type="ORF">I5907_04065</name>
</gene>
<dbReference type="InterPro" id="IPR036909">
    <property type="entry name" value="Cyt_c-like_dom_sf"/>
</dbReference>
<feature type="transmembrane region" description="Helical" evidence="1">
    <location>
        <begin position="41"/>
        <end position="64"/>
    </location>
</feature>
<comment type="caution">
    <text evidence="4">The sequence shown here is derived from an EMBL/GenBank/DDBJ whole genome shotgun (WGS) entry which is preliminary data.</text>
</comment>
<dbReference type="PANTHER" id="PTHR35889:SF3">
    <property type="entry name" value="F-BOX DOMAIN-CONTAINING PROTEIN"/>
    <property type="match status" value="1"/>
</dbReference>
<reference evidence="4" key="1">
    <citation type="submission" date="2020-11" db="EMBL/GenBank/DDBJ databases">
        <title>Bacterial whole genome sequence for Panacibacter sp. DH6.</title>
        <authorList>
            <person name="Le V."/>
            <person name="Ko S."/>
            <person name="Ahn C.-Y."/>
            <person name="Oh H.-M."/>
        </authorList>
    </citation>
    <scope>NUCLEOTIDE SEQUENCE</scope>
    <source>
        <strain evidence="4">DH6</strain>
    </source>
</reference>
<dbReference type="InterPro" id="IPR011429">
    <property type="entry name" value="Cyt_c_Planctomycete-type"/>
</dbReference>
<dbReference type="PANTHER" id="PTHR35889">
    <property type="entry name" value="CYCLOINULO-OLIGOSACCHARIDE FRUCTANOTRANSFERASE-RELATED"/>
    <property type="match status" value="1"/>
</dbReference>
<accession>A0A931E510</accession>
<evidence type="ECO:0000313" key="4">
    <source>
        <dbReference type="EMBL" id="MBG9375395.1"/>
    </source>
</evidence>